<proteinExistence type="predicted"/>
<dbReference type="RefSeq" id="WP_171778095.1">
    <property type="nucleotide sequence ID" value="NZ_CP045273.1"/>
</dbReference>
<dbReference type="Proteomes" id="UP000501076">
    <property type="component" value="Plasmid pFDU301A"/>
</dbReference>
<dbReference type="InterPro" id="IPR022453">
    <property type="entry name" value="Znf_MqsA-type"/>
</dbReference>
<dbReference type="EMBL" id="CP045273">
    <property type="protein sequence ID" value="QJX80114.1"/>
    <property type="molecule type" value="Genomic_DNA"/>
</dbReference>
<dbReference type="AlphaFoldDB" id="A0A6M6E394"/>
<gene>
    <name evidence="1" type="ORF">FDZ14_28880</name>
</gene>
<protein>
    <submittedName>
        <fullName evidence="1">YgiT-type zinc finger protein</fullName>
    </submittedName>
</protein>
<geneLocation type="plasmid" evidence="2">
    <name>pfdu301a</name>
</geneLocation>
<sequence>MTTCACGGNSKLIIDQYVINTRIPGNRQIILKNVRYRQCKICGEMELTEDSQKWVDGLRSHYMHNHYEKSKEQNDSSIEEASSVKVKDFFKLFRL</sequence>
<keyword evidence="1" id="KW-0614">Plasmid</keyword>
<accession>A0A6M6E394</accession>
<evidence type="ECO:0000313" key="2">
    <source>
        <dbReference type="Proteomes" id="UP000501076"/>
    </source>
</evidence>
<name>A0A6M6E394_PRIMG</name>
<organism evidence="1 2">
    <name type="scientific">Priestia megaterium</name>
    <name type="common">Bacillus megaterium</name>
    <dbReference type="NCBI Taxonomy" id="1404"/>
    <lineage>
        <taxon>Bacteria</taxon>
        <taxon>Bacillati</taxon>
        <taxon>Bacillota</taxon>
        <taxon>Bacilli</taxon>
        <taxon>Bacillales</taxon>
        <taxon>Bacillaceae</taxon>
        <taxon>Priestia</taxon>
    </lineage>
</organism>
<evidence type="ECO:0000313" key="1">
    <source>
        <dbReference type="EMBL" id="QJX80114.1"/>
    </source>
</evidence>
<reference evidence="1 2" key="1">
    <citation type="submission" date="2019-10" db="EMBL/GenBank/DDBJ databases">
        <title>Complete genome sequences for adaption low water activity.</title>
        <authorList>
            <person name="Zhao L."/>
            <person name="Zhong J."/>
        </authorList>
    </citation>
    <scope>NUCLEOTIDE SEQUENCE [LARGE SCALE GENOMIC DNA]</scope>
    <source>
        <strain evidence="1 2">FDU301</strain>
        <plasmid evidence="2">pfdu301a</plasmid>
    </source>
</reference>
<dbReference type="NCBIfam" id="TIGR03831">
    <property type="entry name" value="YgiT_finger"/>
    <property type="match status" value="1"/>
</dbReference>